<dbReference type="AlphaFoldDB" id="K0K935"/>
<evidence type="ECO:0000313" key="7">
    <source>
        <dbReference type="Proteomes" id="UP000009328"/>
    </source>
</evidence>
<proteinExistence type="inferred from homology"/>
<dbReference type="SUPFAM" id="SSF51905">
    <property type="entry name" value="FAD/NAD(P)-binding domain"/>
    <property type="match status" value="2"/>
</dbReference>
<evidence type="ECO:0000256" key="3">
    <source>
        <dbReference type="ARBA" id="ARBA00022827"/>
    </source>
</evidence>
<keyword evidence="3" id="KW-0274">FAD</keyword>
<evidence type="ECO:0000256" key="2">
    <source>
        <dbReference type="ARBA" id="ARBA00022630"/>
    </source>
</evidence>
<evidence type="ECO:0000313" key="6">
    <source>
        <dbReference type="EMBL" id="CCH41395.1"/>
    </source>
</evidence>
<dbReference type="GO" id="GO:0004499">
    <property type="term" value="F:N,N-dimethylaniline monooxygenase activity"/>
    <property type="evidence" value="ECO:0007669"/>
    <property type="project" value="InterPro"/>
</dbReference>
<dbReference type="GO" id="GO:0050661">
    <property type="term" value="F:NADP binding"/>
    <property type="evidence" value="ECO:0007669"/>
    <property type="project" value="InterPro"/>
</dbReference>
<dbReference type="PANTHER" id="PTHR23023">
    <property type="entry name" value="DIMETHYLANILINE MONOOXYGENASE"/>
    <property type="match status" value="1"/>
</dbReference>
<sequence>MTVDKVSVTKKVNSVAIIGAGASGAVAVDVLKKEEAFEKIKVFERKNSFGGVWHLDETPDFIKVASGSNETENDPQLEIPENLKDNGEKLSVSRSNKARFINTPAYENIKTNVPEHFMTFSDNPNWPDDKKPVDEPFTTRRYVAQYIHDYIQPNIEHVTLRTTLERIDKDYSNLQNPFILTLRQETDVKDAEGKFVDLWWKESFDAVILATGHYHVPHIPFVEGLNDVLEKFPERIEYAKQFRDPERYTGKRTLVVGASASALDIAFLLSKFSNEVYRSERDHEENSAVRKINIDLKTTIKPIITKYEITENGFNVVFSDGTILENPDFVIYGTGYDYSYPFLRHLWPNFSEKGVRLPENFQHTFHIPDPLISTLGVPVGALSFRAFEYQSILVSRFLSGKIDLPSKEQQYQWVKDREKNIGINRRFHAIGSENVVKYLQDLTDLGGGVEAIGEHGRKFPVVTQEQVLQWRDKKEAIVAKWQNQADVGLSWG</sequence>
<dbReference type="Proteomes" id="UP000009328">
    <property type="component" value="Unassembled WGS sequence"/>
</dbReference>
<evidence type="ECO:0000256" key="4">
    <source>
        <dbReference type="ARBA" id="ARBA00022857"/>
    </source>
</evidence>
<dbReference type="InterPro" id="IPR000960">
    <property type="entry name" value="Flavin_mOase"/>
</dbReference>
<dbReference type="eggNOG" id="KOG1399">
    <property type="taxonomic scope" value="Eukaryota"/>
</dbReference>
<dbReference type="GO" id="GO:0050660">
    <property type="term" value="F:flavin adenine dinucleotide binding"/>
    <property type="evidence" value="ECO:0007669"/>
    <property type="project" value="InterPro"/>
</dbReference>
<keyword evidence="4" id="KW-0521">NADP</keyword>
<accession>K0K935</accession>
<name>K0K935_WICCF</name>
<protein>
    <recommendedName>
        <fullName evidence="8">Flavin-containing monooxygenase</fullName>
    </recommendedName>
</protein>
<dbReference type="Gene3D" id="3.50.50.60">
    <property type="entry name" value="FAD/NAD(P)-binding domain"/>
    <property type="match status" value="2"/>
</dbReference>
<dbReference type="PIRSF" id="PIRSF000332">
    <property type="entry name" value="FMO"/>
    <property type="match status" value="1"/>
</dbReference>
<gene>
    <name evidence="6" type="ORF">BN7_936</name>
</gene>
<dbReference type="Pfam" id="PF13450">
    <property type="entry name" value="NAD_binding_8"/>
    <property type="match status" value="1"/>
</dbReference>
<organism evidence="6 7">
    <name type="scientific">Wickerhamomyces ciferrii (strain ATCC 14091 / BCRC 22168 / CBS 111 / JCM 3599 / NBRC 0793 / NRRL Y-1031 F-60-10)</name>
    <name type="common">Yeast</name>
    <name type="synonym">Pichia ciferrii</name>
    <dbReference type="NCBI Taxonomy" id="1206466"/>
    <lineage>
        <taxon>Eukaryota</taxon>
        <taxon>Fungi</taxon>
        <taxon>Dikarya</taxon>
        <taxon>Ascomycota</taxon>
        <taxon>Saccharomycotina</taxon>
        <taxon>Saccharomycetes</taxon>
        <taxon>Phaffomycetales</taxon>
        <taxon>Wickerhamomycetaceae</taxon>
        <taxon>Wickerhamomyces</taxon>
    </lineage>
</organism>
<dbReference type="HOGENOM" id="CLU_006909_5_3_1"/>
<keyword evidence="7" id="KW-1185">Reference proteome</keyword>
<dbReference type="Pfam" id="PF00743">
    <property type="entry name" value="FMO-like"/>
    <property type="match status" value="2"/>
</dbReference>
<reference evidence="6 7" key="1">
    <citation type="journal article" date="2012" name="Eukaryot. Cell">
        <title>Draft genome sequence of Wickerhamomyces ciferrii NRRL Y-1031 F-60-10.</title>
        <authorList>
            <person name="Schneider J."/>
            <person name="Andrea H."/>
            <person name="Blom J."/>
            <person name="Jaenicke S."/>
            <person name="Ruckert C."/>
            <person name="Schorsch C."/>
            <person name="Szczepanowski R."/>
            <person name="Farwick M."/>
            <person name="Goesmann A."/>
            <person name="Puhler A."/>
            <person name="Schaffer S."/>
            <person name="Tauch A."/>
            <person name="Kohler T."/>
            <person name="Brinkrolf K."/>
        </authorList>
    </citation>
    <scope>NUCLEOTIDE SEQUENCE [LARGE SCALE GENOMIC DNA]</scope>
    <source>
        <strain evidence="7">ATCC 14091 / BCRC 22168 / CBS 111 / JCM 3599 / NBRC 0793 / NRRL Y-1031 F-60-10</strain>
    </source>
</reference>
<dbReference type="InParanoid" id="K0K935"/>
<evidence type="ECO:0000256" key="5">
    <source>
        <dbReference type="ARBA" id="ARBA00023002"/>
    </source>
</evidence>
<dbReference type="InterPro" id="IPR036188">
    <property type="entry name" value="FAD/NAD-bd_sf"/>
</dbReference>
<comment type="caution">
    <text evidence="6">The sequence shown here is derived from an EMBL/GenBank/DDBJ whole genome shotgun (WGS) entry which is preliminary data.</text>
</comment>
<dbReference type="PRINTS" id="PR00419">
    <property type="entry name" value="ADXRDTASE"/>
</dbReference>
<dbReference type="InterPro" id="IPR020946">
    <property type="entry name" value="Flavin_mOase-like"/>
</dbReference>
<dbReference type="EMBL" id="CAIF01000020">
    <property type="protein sequence ID" value="CCH41395.1"/>
    <property type="molecule type" value="Genomic_DNA"/>
</dbReference>
<evidence type="ECO:0000256" key="1">
    <source>
        <dbReference type="ARBA" id="ARBA00009183"/>
    </source>
</evidence>
<comment type="similarity">
    <text evidence="1">Belongs to the FMO family.</text>
</comment>
<evidence type="ECO:0008006" key="8">
    <source>
        <dbReference type="Google" id="ProtNLM"/>
    </source>
</evidence>
<dbReference type="STRING" id="1206466.K0K935"/>
<keyword evidence="5" id="KW-0560">Oxidoreductase</keyword>
<dbReference type="InterPro" id="IPR050346">
    <property type="entry name" value="FMO-like"/>
</dbReference>
<keyword evidence="2" id="KW-0285">Flavoprotein</keyword>